<gene>
    <name evidence="4" type="ORF">EOE18_07325</name>
</gene>
<dbReference type="InterPro" id="IPR001647">
    <property type="entry name" value="HTH_TetR"/>
</dbReference>
<feature type="DNA-binding region" description="H-T-H motif" evidence="2">
    <location>
        <begin position="27"/>
        <end position="46"/>
    </location>
</feature>
<name>A0A3S2X528_9SPHN</name>
<dbReference type="Pfam" id="PF17938">
    <property type="entry name" value="TetR_C_29"/>
    <property type="match status" value="1"/>
</dbReference>
<reference evidence="4 5" key="1">
    <citation type="submission" date="2019-01" db="EMBL/GenBank/DDBJ databases">
        <authorList>
            <person name="Chen W.-M."/>
        </authorList>
    </citation>
    <scope>NUCLEOTIDE SEQUENCE [LARGE SCALE GENOMIC DNA]</scope>
    <source>
        <strain evidence="4 5">FSY-9</strain>
    </source>
</reference>
<dbReference type="EMBL" id="SACO01000004">
    <property type="protein sequence ID" value="RVU05948.1"/>
    <property type="molecule type" value="Genomic_DNA"/>
</dbReference>
<feature type="domain" description="HTH tetR-type" evidence="3">
    <location>
        <begin position="4"/>
        <end position="64"/>
    </location>
</feature>
<dbReference type="InterPro" id="IPR036271">
    <property type="entry name" value="Tet_transcr_reg_TetR-rel_C_sf"/>
</dbReference>
<evidence type="ECO:0000313" key="4">
    <source>
        <dbReference type="EMBL" id="RVU05948.1"/>
    </source>
</evidence>
<dbReference type="InterPro" id="IPR009057">
    <property type="entry name" value="Homeodomain-like_sf"/>
</dbReference>
<dbReference type="PANTHER" id="PTHR30328:SF54">
    <property type="entry name" value="HTH-TYPE TRANSCRIPTIONAL REPRESSOR SCO4008"/>
    <property type="match status" value="1"/>
</dbReference>
<dbReference type="SUPFAM" id="SSF46689">
    <property type="entry name" value="Homeodomain-like"/>
    <property type="match status" value="1"/>
</dbReference>
<dbReference type="PROSITE" id="PS50977">
    <property type="entry name" value="HTH_TETR_2"/>
    <property type="match status" value="1"/>
</dbReference>
<dbReference type="Pfam" id="PF00440">
    <property type="entry name" value="TetR_N"/>
    <property type="match status" value="1"/>
</dbReference>
<sequence>MTALRTREDILDVATQEFSEKGLAGARIDEIAEKTHTSKRMIYYHFGSKDELYRAVLERAYSRIRDGEQAAHFEDMPPEQALRAIIGHNFDYHFDHPEFVRLVMSENVNKGEHITQIPGMRERNRTVIEALGAILRKGVEQGVFRDGIDPIDLHMTISALSFYNVSNRYTFLQNFGVDFSTPVSRARRRVQIIDCVMGWVRKD</sequence>
<organism evidence="4 5">
    <name type="scientific">Novosphingobium umbonatum</name>
    <dbReference type="NCBI Taxonomy" id="1908524"/>
    <lineage>
        <taxon>Bacteria</taxon>
        <taxon>Pseudomonadati</taxon>
        <taxon>Pseudomonadota</taxon>
        <taxon>Alphaproteobacteria</taxon>
        <taxon>Sphingomonadales</taxon>
        <taxon>Sphingomonadaceae</taxon>
        <taxon>Novosphingobium</taxon>
    </lineage>
</organism>
<dbReference type="Gene3D" id="1.10.357.10">
    <property type="entry name" value="Tetracycline Repressor, domain 2"/>
    <property type="match status" value="1"/>
</dbReference>
<keyword evidence="1 2" id="KW-0238">DNA-binding</keyword>
<dbReference type="InterPro" id="IPR041474">
    <property type="entry name" value="NicS_C"/>
</dbReference>
<protein>
    <submittedName>
        <fullName evidence="4">TetR/AcrR family transcriptional regulator</fullName>
    </submittedName>
</protein>
<dbReference type="GO" id="GO:0003677">
    <property type="term" value="F:DNA binding"/>
    <property type="evidence" value="ECO:0007669"/>
    <property type="project" value="UniProtKB-UniRule"/>
</dbReference>
<dbReference type="PRINTS" id="PR00455">
    <property type="entry name" value="HTHTETR"/>
</dbReference>
<comment type="caution">
    <text evidence="4">The sequence shown here is derived from an EMBL/GenBank/DDBJ whole genome shotgun (WGS) entry which is preliminary data.</text>
</comment>
<dbReference type="AlphaFoldDB" id="A0A3S2X528"/>
<accession>A0A3S2X528</accession>
<evidence type="ECO:0000259" key="3">
    <source>
        <dbReference type="PROSITE" id="PS50977"/>
    </source>
</evidence>
<keyword evidence="5" id="KW-1185">Reference proteome</keyword>
<dbReference type="OrthoDB" id="2356263at2"/>
<dbReference type="InterPro" id="IPR050109">
    <property type="entry name" value="HTH-type_TetR-like_transc_reg"/>
</dbReference>
<dbReference type="PANTHER" id="PTHR30328">
    <property type="entry name" value="TRANSCRIPTIONAL REPRESSOR"/>
    <property type="match status" value="1"/>
</dbReference>
<proteinExistence type="predicted"/>
<evidence type="ECO:0000313" key="5">
    <source>
        <dbReference type="Proteomes" id="UP000282837"/>
    </source>
</evidence>
<dbReference type="Proteomes" id="UP000282837">
    <property type="component" value="Unassembled WGS sequence"/>
</dbReference>
<evidence type="ECO:0000256" key="1">
    <source>
        <dbReference type="ARBA" id="ARBA00023125"/>
    </source>
</evidence>
<evidence type="ECO:0000256" key="2">
    <source>
        <dbReference type="PROSITE-ProRule" id="PRU00335"/>
    </source>
</evidence>
<dbReference type="SUPFAM" id="SSF48498">
    <property type="entry name" value="Tetracyclin repressor-like, C-terminal domain"/>
    <property type="match status" value="1"/>
</dbReference>